<feature type="compositionally biased region" description="Low complexity" evidence="3">
    <location>
        <begin position="78"/>
        <end position="98"/>
    </location>
</feature>
<name>A0A2P8DE57_9ACTN</name>
<evidence type="ECO:0000256" key="2">
    <source>
        <dbReference type="ARBA" id="ARBA00023163"/>
    </source>
</evidence>
<keyword evidence="1" id="KW-0805">Transcription regulation</keyword>
<gene>
    <name evidence="5" type="ORF">CLV63_115173</name>
</gene>
<dbReference type="EMBL" id="PYGA01000015">
    <property type="protein sequence ID" value="PSK95510.1"/>
    <property type="molecule type" value="Genomic_DNA"/>
</dbReference>
<dbReference type="RefSeq" id="WP_146165624.1">
    <property type="nucleotide sequence ID" value="NZ_PYGA01000015.1"/>
</dbReference>
<dbReference type="Gene3D" id="1.10.10.1320">
    <property type="entry name" value="Anti-sigma factor, zinc-finger domain"/>
    <property type="match status" value="1"/>
</dbReference>
<reference evidence="5 6" key="1">
    <citation type="submission" date="2018-03" db="EMBL/GenBank/DDBJ databases">
        <title>Genomic Encyclopedia of Archaeal and Bacterial Type Strains, Phase II (KMG-II): from individual species to whole genera.</title>
        <authorList>
            <person name="Goeker M."/>
        </authorList>
    </citation>
    <scope>NUCLEOTIDE SEQUENCE [LARGE SCALE GENOMIC DNA]</scope>
    <source>
        <strain evidence="5 6">DSM 45312</strain>
    </source>
</reference>
<evidence type="ECO:0000256" key="4">
    <source>
        <dbReference type="SAM" id="Phobius"/>
    </source>
</evidence>
<evidence type="ECO:0000313" key="5">
    <source>
        <dbReference type="EMBL" id="PSK95510.1"/>
    </source>
</evidence>
<keyword evidence="4" id="KW-0472">Membrane</keyword>
<dbReference type="Proteomes" id="UP000240542">
    <property type="component" value="Unassembled WGS sequence"/>
</dbReference>
<dbReference type="OrthoDB" id="3436486at2"/>
<feature type="transmembrane region" description="Helical" evidence="4">
    <location>
        <begin position="110"/>
        <end position="131"/>
    </location>
</feature>
<organism evidence="5 6">
    <name type="scientific">Murinocardiopsis flavida</name>
    <dbReference type="NCBI Taxonomy" id="645275"/>
    <lineage>
        <taxon>Bacteria</taxon>
        <taxon>Bacillati</taxon>
        <taxon>Actinomycetota</taxon>
        <taxon>Actinomycetes</taxon>
        <taxon>Streptosporangiales</taxon>
        <taxon>Nocardiopsidaceae</taxon>
        <taxon>Murinocardiopsis</taxon>
    </lineage>
</organism>
<evidence type="ECO:0000313" key="6">
    <source>
        <dbReference type="Proteomes" id="UP000240542"/>
    </source>
</evidence>
<comment type="caution">
    <text evidence="5">The sequence shown here is derived from an EMBL/GenBank/DDBJ whole genome shotgun (WGS) entry which is preliminary data.</text>
</comment>
<feature type="region of interest" description="Disordered" evidence="3">
    <location>
        <begin position="189"/>
        <end position="220"/>
    </location>
</feature>
<proteinExistence type="predicted"/>
<keyword evidence="6" id="KW-1185">Reference proteome</keyword>
<accession>A0A2P8DE57</accession>
<feature type="region of interest" description="Disordered" evidence="3">
    <location>
        <begin position="137"/>
        <end position="161"/>
    </location>
</feature>
<feature type="region of interest" description="Disordered" evidence="3">
    <location>
        <begin position="74"/>
        <end position="101"/>
    </location>
</feature>
<protein>
    <submittedName>
        <fullName evidence="5">Uncharacterized protein</fullName>
    </submittedName>
</protein>
<evidence type="ECO:0000256" key="1">
    <source>
        <dbReference type="ARBA" id="ARBA00023015"/>
    </source>
</evidence>
<sequence length="292" mass="29192">MTSHVDTETLALLAEGLLEDGEERSVQAHVSECAQCSDQLVALSDVTRVLAEVPAPPIPDGLAGRIDDALRAERERQAAASDPGDPADTGAADSAGAAIPIQRRRGPSKWMPYLVAAAAGVFVIGGGAAVVQGLTASAPPEQAGSSPKGATGGPDAALPYQPSVVASGTEYTADGLSGQAADLIAESEPLSASKGPESNAEGSENSALSAPPETPTGVSSCIHKLSGDDSRRPVLIDIASFAPGDGAAKGEDAWVLVYEAKGGSGYDVRVVTPECTEAGDATVAPSQVGPGD</sequence>
<keyword evidence="4" id="KW-1133">Transmembrane helix</keyword>
<dbReference type="AlphaFoldDB" id="A0A2P8DE57"/>
<keyword evidence="4" id="KW-0812">Transmembrane</keyword>
<keyword evidence="2" id="KW-0804">Transcription</keyword>
<dbReference type="InterPro" id="IPR041916">
    <property type="entry name" value="Anti_sigma_zinc_sf"/>
</dbReference>
<evidence type="ECO:0000256" key="3">
    <source>
        <dbReference type="SAM" id="MobiDB-lite"/>
    </source>
</evidence>